<keyword evidence="3 6" id="KW-0560">Oxidoreductase</keyword>
<dbReference type="InterPro" id="IPR029039">
    <property type="entry name" value="Flavoprotein-like_sf"/>
</dbReference>
<dbReference type="PANTHER" id="PTHR43741">
    <property type="entry name" value="FMN-DEPENDENT NADH-AZOREDUCTASE 1"/>
    <property type="match status" value="1"/>
</dbReference>
<dbReference type="InterPro" id="IPR003680">
    <property type="entry name" value="Flavodoxin_fold"/>
</dbReference>
<organism evidence="7 8">
    <name type="scientific">Acinetobacter haemolyticus</name>
    <dbReference type="NCBI Taxonomy" id="29430"/>
    <lineage>
        <taxon>Bacteria</taxon>
        <taxon>Pseudomonadati</taxon>
        <taxon>Pseudomonadota</taxon>
        <taxon>Gammaproteobacteria</taxon>
        <taxon>Moraxellales</taxon>
        <taxon>Moraxellaceae</taxon>
        <taxon>Acinetobacter</taxon>
    </lineage>
</organism>
<dbReference type="GO" id="GO:0016655">
    <property type="term" value="F:oxidoreductase activity, acting on NAD(P)H, quinone or similar compound as acceptor"/>
    <property type="evidence" value="ECO:0007669"/>
    <property type="project" value="InterPro"/>
</dbReference>
<evidence type="ECO:0000256" key="4">
    <source>
        <dbReference type="ARBA" id="ARBA00023027"/>
    </source>
</evidence>
<dbReference type="InterPro" id="IPR023048">
    <property type="entry name" value="NADH:quinone_OxRdtase_FMN_depd"/>
</dbReference>
<dbReference type="GO" id="GO:0010181">
    <property type="term" value="F:FMN binding"/>
    <property type="evidence" value="ECO:0007669"/>
    <property type="project" value="UniProtKB-UniRule"/>
</dbReference>
<proteinExistence type="inferred from homology"/>
<comment type="similarity">
    <text evidence="6">Belongs to the azoreductase type 1 family.</text>
</comment>
<gene>
    <name evidence="6" type="primary">azoR</name>
    <name evidence="7" type="ORF">GPS52_07390</name>
</gene>
<evidence type="ECO:0000256" key="2">
    <source>
        <dbReference type="ARBA" id="ARBA00022643"/>
    </source>
</evidence>
<evidence type="ECO:0000313" key="7">
    <source>
        <dbReference type="EMBL" id="NAR73320.1"/>
    </source>
</evidence>
<evidence type="ECO:0000256" key="3">
    <source>
        <dbReference type="ARBA" id="ARBA00023002"/>
    </source>
</evidence>
<protein>
    <recommendedName>
        <fullName evidence="6">FMN dependent NADH:quinone oxidoreductase</fullName>
        <ecNumber evidence="6">1.6.5.-</ecNumber>
    </recommendedName>
    <alternativeName>
        <fullName evidence="6">Azo-dye reductase</fullName>
    </alternativeName>
    <alternativeName>
        <fullName evidence="6">FMN-dependent NADH-azo compound oxidoreductase</fullName>
    </alternativeName>
    <alternativeName>
        <fullName evidence="6">FMN-dependent NADH-azoreductase</fullName>
        <ecNumber evidence="6">1.7.1.17</ecNumber>
    </alternativeName>
</protein>
<comment type="caution">
    <text evidence="7">The sequence shown here is derived from an EMBL/GenBank/DDBJ whole genome shotgun (WGS) entry which is preliminary data.</text>
</comment>
<evidence type="ECO:0000313" key="8">
    <source>
        <dbReference type="Proteomes" id="UP000451048"/>
    </source>
</evidence>
<keyword evidence="4 6" id="KW-0520">NAD</keyword>
<dbReference type="InterPro" id="IPR050104">
    <property type="entry name" value="FMN-dep_NADH:Q_OxRdtase_AzoR1"/>
</dbReference>
<evidence type="ECO:0000256" key="6">
    <source>
        <dbReference type="HAMAP-Rule" id="MF_01216"/>
    </source>
</evidence>
<comment type="function">
    <text evidence="6">Also exhibits azoreductase activity. Catalyzes the reductive cleavage of the azo bond in aromatic azo compounds to the corresponding amines.</text>
</comment>
<dbReference type="AlphaFoldDB" id="A0A1L6KM26"/>
<dbReference type="HAMAP" id="MF_01216">
    <property type="entry name" value="Azoreductase_type1"/>
    <property type="match status" value="1"/>
</dbReference>
<sequence>MTNLLHIDASVRSFLGEGEKHSSISKMLGHLFITDWKKQHPHDPITYRDLAEHTPNFISQDWLGAVFTPEEKRTEVHKMILSESDQYINEVAIADIILITTPMYNYGMPAALKAWFDQIIRINKTFTFDLARGDFPLAPIFSNKTLILLNSCGEFGFGDGEIREHMNHLGTHIKVLSHYLGVNQFFEIRSEYQEFGDQRHLDSLNAAKHQVRQLVVELSQDQSKAKLTA</sequence>
<comment type="subunit">
    <text evidence="6">Homodimer.</text>
</comment>
<dbReference type="EC" id="1.6.5.-" evidence="6"/>
<feature type="binding site" evidence="6">
    <location>
        <begin position="23"/>
        <end position="25"/>
    </location>
    <ligand>
        <name>FMN</name>
        <dbReference type="ChEBI" id="CHEBI:58210"/>
    </ligand>
</feature>
<reference evidence="7 8" key="1">
    <citation type="submission" date="2019-12" db="EMBL/GenBank/DDBJ databases">
        <title>Acinetobacter haemolyticus comparative genomics.</title>
        <authorList>
            <person name="Castro-Jaimes S."/>
            <person name="Bello-Lopez E."/>
            <person name="Velazquez-Acosta C."/>
            <person name="Volkow-Fernandez P."/>
            <person name="Lozano-Zarain P."/>
            <person name="Castillo Ramirez S."/>
            <person name="Cevallos M.A."/>
        </authorList>
    </citation>
    <scope>NUCLEOTIDE SEQUENCE [LARGE SCALE GENOMIC DNA]</scope>
    <source>
        <strain evidence="7 8">AN10</strain>
    </source>
</reference>
<comment type="caution">
    <text evidence="6">Lacks conserved residue(s) required for the propagation of feature annotation.</text>
</comment>
<dbReference type="Gene3D" id="3.40.50.360">
    <property type="match status" value="1"/>
</dbReference>
<dbReference type="GO" id="GO:0016652">
    <property type="term" value="F:oxidoreductase activity, acting on NAD(P)H as acceptor"/>
    <property type="evidence" value="ECO:0007669"/>
    <property type="project" value="UniProtKB-UniRule"/>
</dbReference>
<dbReference type="PANTHER" id="PTHR43741:SF4">
    <property type="entry name" value="FMN-DEPENDENT NADH:QUINONE OXIDOREDUCTASE"/>
    <property type="match status" value="1"/>
</dbReference>
<dbReference type="SUPFAM" id="SSF52218">
    <property type="entry name" value="Flavoproteins"/>
    <property type="match status" value="1"/>
</dbReference>
<name>A0A1L6KM26_ACIHA</name>
<comment type="function">
    <text evidence="6">Quinone reductase that provides resistance to thiol-specific stress caused by electrophilic quinones.</text>
</comment>
<dbReference type="GO" id="GO:0009055">
    <property type="term" value="F:electron transfer activity"/>
    <property type="evidence" value="ECO:0007669"/>
    <property type="project" value="UniProtKB-UniRule"/>
</dbReference>
<keyword evidence="1 6" id="KW-0285">Flavoprotein</keyword>
<comment type="catalytic activity">
    <reaction evidence="6">
        <text>2 a quinone + NADH + H(+) = 2 a 1,4-benzosemiquinone + NAD(+)</text>
        <dbReference type="Rhea" id="RHEA:65952"/>
        <dbReference type="ChEBI" id="CHEBI:15378"/>
        <dbReference type="ChEBI" id="CHEBI:57540"/>
        <dbReference type="ChEBI" id="CHEBI:57945"/>
        <dbReference type="ChEBI" id="CHEBI:132124"/>
        <dbReference type="ChEBI" id="CHEBI:134225"/>
    </reaction>
</comment>
<dbReference type="Proteomes" id="UP000451048">
    <property type="component" value="Unassembled WGS sequence"/>
</dbReference>
<dbReference type="Pfam" id="PF02525">
    <property type="entry name" value="Flavodoxin_2"/>
    <property type="match status" value="1"/>
</dbReference>
<dbReference type="RefSeq" id="WP_075315486.1">
    <property type="nucleotide sequence ID" value="NZ_CP018871.1"/>
</dbReference>
<dbReference type="KEGG" id="ahl:AHTJS_06860"/>
<accession>A0A1L6KM26</accession>
<dbReference type="EC" id="1.7.1.17" evidence="6"/>
<evidence type="ECO:0000256" key="1">
    <source>
        <dbReference type="ARBA" id="ARBA00022630"/>
    </source>
</evidence>
<comment type="cofactor">
    <cofactor evidence="6">
        <name>FMN</name>
        <dbReference type="ChEBI" id="CHEBI:58210"/>
    </cofactor>
    <text evidence="6">Binds 1 FMN per subunit.</text>
</comment>
<comment type="catalytic activity">
    <reaction evidence="5">
        <text>N,N-dimethyl-1,4-phenylenediamine + anthranilate + 2 NAD(+) = 2-(4-dimethylaminophenyl)diazenylbenzoate + 2 NADH + 2 H(+)</text>
        <dbReference type="Rhea" id="RHEA:55872"/>
        <dbReference type="ChEBI" id="CHEBI:15378"/>
        <dbReference type="ChEBI" id="CHEBI:15783"/>
        <dbReference type="ChEBI" id="CHEBI:16567"/>
        <dbReference type="ChEBI" id="CHEBI:57540"/>
        <dbReference type="ChEBI" id="CHEBI:57945"/>
        <dbReference type="ChEBI" id="CHEBI:71579"/>
        <dbReference type="EC" id="1.7.1.17"/>
    </reaction>
    <physiologicalReaction direction="right-to-left" evidence="5">
        <dbReference type="Rhea" id="RHEA:55874"/>
    </physiologicalReaction>
</comment>
<keyword evidence="2 6" id="KW-0288">FMN</keyword>
<dbReference type="EMBL" id="WTTO01000016">
    <property type="protein sequence ID" value="NAR73320.1"/>
    <property type="molecule type" value="Genomic_DNA"/>
</dbReference>
<evidence type="ECO:0000256" key="5">
    <source>
        <dbReference type="ARBA" id="ARBA00048542"/>
    </source>
</evidence>
<feature type="binding site" evidence="6">
    <location>
        <position position="10"/>
    </location>
    <ligand>
        <name>FMN</name>
        <dbReference type="ChEBI" id="CHEBI:58210"/>
    </ligand>
</feature>
<dbReference type="OrthoDB" id="9787136at2"/>